<dbReference type="AlphaFoldDB" id="A0A8S0SLF0"/>
<dbReference type="Proteomes" id="UP000594638">
    <property type="component" value="Unassembled WGS sequence"/>
</dbReference>
<comment type="caution">
    <text evidence="6">The sequence shown here is derived from an EMBL/GenBank/DDBJ whole genome shotgun (WGS) entry which is preliminary data.</text>
</comment>
<dbReference type="GO" id="GO:0005506">
    <property type="term" value="F:iron ion binding"/>
    <property type="evidence" value="ECO:0007669"/>
    <property type="project" value="InterPro"/>
</dbReference>
<reference evidence="6 7" key="1">
    <citation type="submission" date="2019-12" db="EMBL/GenBank/DDBJ databases">
        <authorList>
            <person name="Alioto T."/>
            <person name="Alioto T."/>
            <person name="Gomez Garrido J."/>
        </authorList>
    </citation>
    <scope>NUCLEOTIDE SEQUENCE [LARGE SCALE GENOMIC DNA]</scope>
</reference>
<evidence type="ECO:0000256" key="5">
    <source>
        <dbReference type="ARBA" id="ARBA00023004"/>
    </source>
</evidence>
<dbReference type="Gramene" id="OE9A121606T1">
    <property type="protein sequence ID" value="OE9A121606C1"/>
    <property type="gene ID" value="OE9A121606"/>
</dbReference>
<dbReference type="InterPro" id="IPR036396">
    <property type="entry name" value="Cyt_P450_sf"/>
</dbReference>
<evidence type="ECO:0000256" key="3">
    <source>
        <dbReference type="ARBA" id="ARBA00022723"/>
    </source>
</evidence>
<sequence length="210" mass="24502">MEVSLSQSIKGVDDYMTNVINTLETRGEDTLKWLEDPLIFEELYQLIYFKAVLSETLRLYPLMLEDSKHVIADDALLDGTFVPKGSNITFTIYSTGRMKFIWGDDCLEFKPERWLSKDGKKFEAKYQFQFVAFHAGPRIWLDKDLAYLQMKSIAVAVLLRHRLMVAPRHKVEQKTSLTLFMKYGLKVNVYPRVLIPIWAKIGIKVLYFFS</sequence>
<keyword evidence="7" id="KW-1185">Reference proteome</keyword>
<protein>
    <submittedName>
        <fullName evidence="6">Cytochrome P450 86A22-like</fullName>
    </submittedName>
</protein>
<keyword evidence="3" id="KW-0479">Metal-binding</keyword>
<keyword evidence="4" id="KW-0560">Oxidoreductase</keyword>
<evidence type="ECO:0000256" key="1">
    <source>
        <dbReference type="ARBA" id="ARBA00001971"/>
    </source>
</evidence>
<dbReference type="EMBL" id="CACTIH010005441">
    <property type="protein sequence ID" value="CAA2992778.1"/>
    <property type="molecule type" value="Genomic_DNA"/>
</dbReference>
<dbReference type="InterPro" id="IPR001128">
    <property type="entry name" value="Cyt_P450"/>
</dbReference>
<evidence type="ECO:0000256" key="4">
    <source>
        <dbReference type="ARBA" id="ARBA00023002"/>
    </source>
</evidence>
<comment type="cofactor">
    <cofactor evidence="1">
        <name>heme</name>
        <dbReference type="ChEBI" id="CHEBI:30413"/>
    </cofactor>
</comment>
<organism evidence="6 7">
    <name type="scientific">Olea europaea subsp. europaea</name>
    <dbReference type="NCBI Taxonomy" id="158383"/>
    <lineage>
        <taxon>Eukaryota</taxon>
        <taxon>Viridiplantae</taxon>
        <taxon>Streptophyta</taxon>
        <taxon>Embryophyta</taxon>
        <taxon>Tracheophyta</taxon>
        <taxon>Spermatophyta</taxon>
        <taxon>Magnoliopsida</taxon>
        <taxon>eudicotyledons</taxon>
        <taxon>Gunneridae</taxon>
        <taxon>Pentapetalae</taxon>
        <taxon>asterids</taxon>
        <taxon>lamiids</taxon>
        <taxon>Lamiales</taxon>
        <taxon>Oleaceae</taxon>
        <taxon>Oleeae</taxon>
        <taxon>Olea</taxon>
    </lineage>
</organism>
<dbReference type="GO" id="GO:0016705">
    <property type="term" value="F:oxidoreductase activity, acting on paired donors, with incorporation or reduction of molecular oxygen"/>
    <property type="evidence" value="ECO:0007669"/>
    <property type="project" value="InterPro"/>
</dbReference>
<evidence type="ECO:0000313" key="6">
    <source>
        <dbReference type="EMBL" id="CAA2992778.1"/>
    </source>
</evidence>
<evidence type="ECO:0000313" key="7">
    <source>
        <dbReference type="Proteomes" id="UP000594638"/>
    </source>
</evidence>
<gene>
    <name evidence="6" type="ORF">OLEA9_A121606</name>
</gene>
<dbReference type="OrthoDB" id="1896685at2759"/>
<dbReference type="Pfam" id="PF00067">
    <property type="entry name" value="p450"/>
    <property type="match status" value="1"/>
</dbReference>
<dbReference type="PANTHER" id="PTHR24296">
    <property type="entry name" value="CYTOCHROME P450"/>
    <property type="match status" value="1"/>
</dbReference>
<proteinExistence type="inferred from homology"/>
<evidence type="ECO:0000256" key="2">
    <source>
        <dbReference type="ARBA" id="ARBA00010617"/>
    </source>
</evidence>
<keyword evidence="5" id="KW-0408">Iron</keyword>
<comment type="similarity">
    <text evidence="2">Belongs to the cytochrome P450 family.</text>
</comment>
<accession>A0A8S0SLF0</accession>
<name>A0A8S0SLF0_OLEEU</name>
<dbReference type="SUPFAM" id="SSF48264">
    <property type="entry name" value="Cytochrome P450"/>
    <property type="match status" value="1"/>
</dbReference>
<dbReference type="Gene3D" id="1.10.630.10">
    <property type="entry name" value="Cytochrome P450"/>
    <property type="match status" value="1"/>
</dbReference>
<dbReference type="GO" id="GO:0020037">
    <property type="term" value="F:heme binding"/>
    <property type="evidence" value="ECO:0007669"/>
    <property type="project" value="InterPro"/>
</dbReference>
<dbReference type="GO" id="GO:0004497">
    <property type="term" value="F:monooxygenase activity"/>
    <property type="evidence" value="ECO:0007669"/>
    <property type="project" value="InterPro"/>
</dbReference>